<keyword evidence="4" id="KW-0472">Membrane</keyword>
<comment type="caution">
    <text evidence="7">The sequence shown here is derived from an EMBL/GenBank/DDBJ whole genome shotgun (WGS) entry which is preliminary data.</text>
</comment>
<sequence length="125" mass="14471">MKLELYSQQNKIVTLSEQQVFDVVRNNYDTLTLKLVENIDSYEPYNFAKCNEIEFFNRILQSVIEDLTAMKPFTINFEEQHNLIQEIQFLFPIATNTSCSAENEEAIQPSDNTDTTFSEPTLSTS</sequence>
<accession>A0A1Y3BLK0</accession>
<protein>
    <submittedName>
        <fullName evidence="7">DUF1741 domain containing protein</fullName>
    </submittedName>
</protein>
<dbReference type="InterPro" id="IPR039868">
    <property type="entry name" value="ARMD3-like"/>
</dbReference>
<keyword evidence="2" id="KW-0812">Transmembrane</keyword>
<comment type="subcellular location">
    <subcellularLocation>
        <location evidence="1">Membrane</location>
    </subcellularLocation>
</comment>
<dbReference type="OrthoDB" id="2012278at2759"/>
<evidence type="ECO:0000256" key="4">
    <source>
        <dbReference type="ARBA" id="ARBA00023136"/>
    </source>
</evidence>
<dbReference type="InterPro" id="IPR013636">
    <property type="entry name" value="ARMH3_C"/>
</dbReference>
<dbReference type="Proteomes" id="UP000194236">
    <property type="component" value="Unassembled WGS sequence"/>
</dbReference>
<dbReference type="GO" id="GO:0005829">
    <property type="term" value="C:cytosol"/>
    <property type="evidence" value="ECO:0007669"/>
    <property type="project" value="TreeGrafter"/>
</dbReference>
<evidence type="ECO:0000259" key="6">
    <source>
        <dbReference type="Pfam" id="PF08427"/>
    </source>
</evidence>
<dbReference type="EMBL" id="MUJZ01018091">
    <property type="protein sequence ID" value="OTF80466.1"/>
    <property type="molecule type" value="Genomic_DNA"/>
</dbReference>
<name>A0A1Y3BLK0_EURMA</name>
<keyword evidence="3" id="KW-1133">Transmembrane helix</keyword>
<dbReference type="PANTHER" id="PTHR13608:SF3">
    <property type="entry name" value="ARMADILLO-LIKE HELICAL DOMAIN-CONTAINING PROTEIN 3"/>
    <property type="match status" value="1"/>
</dbReference>
<feature type="domain" description="Armadillo-like helical" evidence="6">
    <location>
        <begin position="2"/>
        <end position="67"/>
    </location>
</feature>
<dbReference type="Pfam" id="PF08427">
    <property type="entry name" value="ARMH3_C"/>
    <property type="match status" value="1"/>
</dbReference>
<evidence type="ECO:0000256" key="5">
    <source>
        <dbReference type="SAM" id="MobiDB-lite"/>
    </source>
</evidence>
<feature type="region of interest" description="Disordered" evidence="5">
    <location>
        <begin position="101"/>
        <end position="125"/>
    </location>
</feature>
<organism evidence="7 8">
    <name type="scientific">Euroglyphus maynei</name>
    <name type="common">Mayne's house dust mite</name>
    <dbReference type="NCBI Taxonomy" id="6958"/>
    <lineage>
        <taxon>Eukaryota</taxon>
        <taxon>Metazoa</taxon>
        <taxon>Ecdysozoa</taxon>
        <taxon>Arthropoda</taxon>
        <taxon>Chelicerata</taxon>
        <taxon>Arachnida</taxon>
        <taxon>Acari</taxon>
        <taxon>Acariformes</taxon>
        <taxon>Sarcoptiformes</taxon>
        <taxon>Astigmata</taxon>
        <taxon>Psoroptidia</taxon>
        <taxon>Analgoidea</taxon>
        <taxon>Pyroglyphidae</taxon>
        <taxon>Pyroglyphinae</taxon>
        <taxon>Euroglyphus</taxon>
    </lineage>
</organism>
<keyword evidence="8" id="KW-1185">Reference proteome</keyword>
<evidence type="ECO:0000256" key="2">
    <source>
        <dbReference type="ARBA" id="ARBA00022692"/>
    </source>
</evidence>
<reference evidence="7 8" key="1">
    <citation type="submission" date="2017-03" db="EMBL/GenBank/DDBJ databases">
        <title>Genome Survey of Euroglyphus maynei.</title>
        <authorList>
            <person name="Arlian L.G."/>
            <person name="Morgan M.S."/>
            <person name="Rider S.D."/>
        </authorList>
    </citation>
    <scope>NUCLEOTIDE SEQUENCE [LARGE SCALE GENOMIC DNA]</scope>
    <source>
        <strain evidence="7">Arlian Lab</strain>
        <tissue evidence="7">Whole body</tissue>
    </source>
</reference>
<evidence type="ECO:0000313" key="7">
    <source>
        <dbReference type="EMBL" id="OTF80466.1"/>
    </source>
</evidence>
<gene>
    <name evidence="7" type="ORF">BLA29_011658</name>
</gene>
<feature type="compositionally biased region" description="Polar residues" evidence="5">
    <location>
        <begin position="109"/>
        <end position="125"/>
    </location>
</feature>
<dbReference type="GO" id="GO:0016020">
    <property type="term" value="C:membrane"/>
    <property type="evidence" value="ECO:0007669"/>
    <property type="project" value="UniProtKB-SubCell"/>
</dbReference>
<evidence type="ECO:0000256" key="3">
    <source>
        <dbReference type="ARBA" id="ARBA00022989"/>
    </source>
</evidence>
<evidence type="ECO:0000256" key="1">
    <source>
        <dbReference type="ARBA" id="ARBA00004370"/>
    </source>
</evidence>
<dbReference type="AlphaFoldDB" id="A0A1Y3BLK0"/>
<dbReference type="PANTHER" id="PTHR13608">
    <property type="entry name" value="ARMADILLO-LIKE HELICAL DOMAIN-CONTAINING PROTEIN 3"/>
    <property type="match status" value="1"/>
</dbReference>
<evidence type="ECO:0000313" key="8">
    <source>
        <dbReference type="Proteomes" id="UP000194236"/>
    </source>
</evidence>
<proteinExistence type="predicted"/>